<dbReference type="PANTHER" id="PTHR34391">
    <property type="entry name" value="UPF0658 GOLGI APPARATUS MEMBRANE PROTEIN C1952.10C-RELATED"/>
    <property type="match status" value="1"/>
</dbReference>
<organism evidence="2 3">
    <name type="scientific">Mucor plumbeus</name>
    <dbReference type="NCBI Taxonomy" id="97098"/>
    <lineage>
        <taxon>Eukaryota</taxon>
        <taxon>Fungi</taxon>
        <taxon>Fungi incertae sedis</taxon>
        <taxon>Mucoromycota</taxon>
        <taxon>Mucoromycotina</taxon>
        <taxon>Mucoromycetes</taxon>
        <taxon>Mucorales</taxon>
        <taxon>Mucorineae</taxon>
        <taxon>Mucoraceae</taxon>
        <taxon>Mucor</taxon>
    </lineage>
</organism>
<dbReference type="PANTHER" id="PTHR34391:SF2">
    <property type="entry name" value="TRP C-TERMINAL DOMAIN-CONTAINING PROTEIN"/>
    <property type="match status" value="1"/>
</dbReference>
<proteinExistence type="predicted"/>
<dbReference type="Proteomes" id="UP000650833">
    <property type="component" value="Unassembled WGS sequence"/>
</dbReference>
<dbReference type="EMBL" id="JAEPRC010000066">
    <property type="protein sequence ID" value="KAG2211428.1"/>
    <property type="molecule type" value="Genomic_DNA"/>
</dbReference>
<accession>A0A8H7RIZ0</accession>
<name>A0A8H7RIZ0_9FUNG</name>
<evidence type="ECO:0000256" key="1">
    <source>
        <dbReference type="SAM" id="Phobius"/>
    </source>
</evidence>
<reference evidence="2" key="1">
    <citation type="submission" date="2020-12" db="EMBL/GenBank/DDBJ databases">
        <title>Metabolic potential, ecology and presence of endohyphal bacteria is reflected in genomic diversity of Mucoromycotina.</title>
        <authorList>
            <person name="Muszewska A."/>
            <person name="Okrasinska A."/>
            <person name="Steczkiewicz K."/>
            <person name="Drgas O."/>
            <person name="Orlowska M."/>
            <person name="Perlinska-Lenart U."/>
            <person name="Aleksandrzak-Piekarczyk T."/>
            <person name="Szatraj K."/>
            <person name="Zielenkiewicz U."/>
            <person name="Pilsyk S."/>
            <person name="Malc E."/>
            <person name="Mieczkowski P."/>
            <person name="Kruszewska J.S."/>
            <person name="Biernat P."/>
            <person name="Pawlowska J."/>
        </authorList>
    </citation>
    <scope>NUCLEOTIDE SEQUENCE</scope>
    <source>
        <strain evidence="2">CBS 226.32</strain>
    </source>
</reference>
<gene>
    <name evidence="2" type="ORF">INT46_004716</name>
</gene>
<comment type="caution">
    <text evidence="2">The sequence shown here is derived from an EMBL/GenBank/DDBJ whole genome shotgun (WGS) entry which is preliminary data.</text>
</comment>
<feature type="transmembrane region" description="Helical" evidence="1">
    <location>
        <begin position="56"/>
        <end position="76"/>
    </location>
</feature>
<dbReference type="InterPro" id="IPR040410">
    <property type="entry name" value="UPF0658_Golgi"/>
</dbReference>
<evidence type="ECO:0000313" key="3">
    <source>
        <dbReference type="Proteomes" id="UP000650833"/>
    </source>
</evidence>
<feature type="transmembrane region" description="Helical" evidence="1">
    <location>
        <begin position="12"/>
        <end position="36"/>
    </location>
</feature>
<feature type="transmembrane region" description="Helical" evidence="1">
    <location>
        <begin position="88"/>
        <end position="108"/>
    </location>
</feature>
<dbReference type="GO" id="GO:0005794">
    <property type="term" value="C:Golgi apparatus"/>
    <property type="evidence" value="ECO:0007669"/>
    <property type="project" value="TreeGrafter"/>
</dbReference>
<keyword evidence="1" id="KW-0812">Transmembrane</keyword>
<dbReference type="OrthoDB" id="2283706at2759"/>
<protein>
    <submittedName>
        <fullName evidence="2">Uncharacterized protein</fullName>
    </submittedName>
</protein>
<keyword evidence="1" id="KW-1133">Transmembrane helix</keyword>
<evidence type="ECO:0000313" key="2">
    <source>
        <dbReference type="EMBL" id="KAG2211428.1"/>
    </source>
</evidence>
<sequence>MESRFKKSKWSSIFLALAGFQVIVALGLLIPAFVHVRQISDYDDIYTDLIGYYGKAFKVSGECLMFIIFELWRLWLAIDGVIRMNSRTIYASASFTILSFLFSIMLVAESVNWIKAMRVIEANDSEYNTLRLINQYLQIALSVIIFLFIFPTFWVANRITKDFGWDVYKKIGSSIKIQGKQ</sequence>
<dbReference type="AlphaFoldDB" id="A0A8H7RIZ0"/>
<feature type="transmembrane region" description="Helical" evidence="1">
    <location>
        <begin position="136"/>
        <end position="156"/>
    </location>
</feature>
<keyword evidence="1" id="KW-0472">Membrane</keyword>
<keyword evidence="3" id="KW-1185">Reference proteome</keyword>